<keyword evidence="4" id="KW-1185">Reference proteome</keyword>
<dbReference type="InterPro" id="IPR002346">
    <property type="entry name" value="Mopterin_DH_FAD-bd"/>
</dbReference>
<accession>A0A3N4JQJ0</accession>
<gene>
    <name evidence="3" type="ORF">L873DRAFT_1791844</name>
</gene>
<dbReference type="OrthoDB" id="8300278at2759"/>
<dbReference type="InterPro" id="IPR036683">
    <property type="entry name" value="CO_DH_flav_C_dom_sf"/>
</dbReference>
<feature type="domain" description="Molybdopterin dehydrogenase FAD-binding" evidence="1">
    <location>
        <begin position="43"/>
        <end position="112"/>
    </location>
</feature>
<dbReference type="STRING" id="1336337.A0A3N4JQJ0"/>
<feature type="domain" description="CO dehydrogenase flavoprotein C-terminal" evidence="2">
    <location>
        <begin position="122"/>
        <end position="164"/>
    </location>
</feature>
<dbReference type="Pfam" id="PF00941">
    <property type="entry name" value="FAD_binding_5"/>
    <property type="match status" value="1"/>
</dbReference>
<dbReference type="InterPro" id="IPR036318">
    <property type="entry name" value="FAD-bd_PCMH-like_sf"/>
</dbReference>
<dbReference type="PANTHER" id="PTHR45444">
    <property type="entry name" value="XANTHINE DEHYDROGENASE"/>
    <property type="match status" value="1"/>
</dbReference>
<dbReference type="SUPFAM" id="SSF56176">
    <property type="entry name" value="FAD-binding/transporter-associated domain-like"/>
    <property type="match status" value="1"/>
</dbReference>
<dbReference type="Pfam" id="PF03450">
    <property type="entry name" value="CO_deh_flav_C"/>
    <property type="match status" value="1"/>
</dbReference>
<dbReference type="SUPFAM" id="SSF55447">
    <property type="entry name" value="CO dehydrogenase flavoprotein C-terminal domain-like"/>
    <property type="match status" value="1"/>
</dbReference>
<protein>
    <submittedName>
        <fullName evidence="3">Uncharacterized protein</fullName>
    </submittedName>
</protein>
<dbReference type="InterPro" id="IPR016169">
    <property type="entry name" value="FAD-bd_PCMH_sub2"/>
</dbReference>
<dbReference type="Gene3D" id="3.30.465.10">
    <property type="match status" value="1"/>
</dbReference>
<evidence type="ECO:0000313" key="4">
    <source>
        <dbReference type="Proteomes" id="UP000276215"/>
    </source>
</evidence>
<sequence>MVLEKTCLEGYKKLGKRVVVLEAIRKQLRYFTGRQLGLMRWWIRNTTTPAGNIVTASPISDLNSVLIASGTVLTAQSKTCGEFLFPMKEFFVAYPMTPLPADSITTKSTIPLRAEGTRNVIKSYKQAKRKANDITIVRAGFRVVLNDNSVMDISLAYGGVVHSPSQLVFTNESRMAPKTVEAKNTMEAFLGKKWFDKTVLEGAMAVLSCLKEWC</sequence>
<evidence type="ECO:0000259" key="1">
    <source>
        <dbReference type="Pfam" id="PF00941"/>
    </source>
</evidence>
<dbReference type="PANTHER" id="PTHR45444:SF3">
    <property type="entry name" value="XANTHINE DEHYDROGENASE"/>
    <property type="match status" value="1"/>
</dbReference>
<dbReference type="GO" id="GO:0050660">
    <property type="term" value="F:flavin adenine dinucleotide binding"/>
    <property type="evidence" value="ECO:0007669"/>
    <property type="project" value="InterPro"/>
</dbReference>
<dbReference type="Gene3D" id="3.30.390.50">
    <property type="entry name" value="CO dehydrogenase flavoprotein, C-terminal domain"/>
    <property type="match status" value="1"/>
</dbReference>
<dbReference type="AlphaFoldDB" id="A0A3N4JQJ0"/>
<dbReference type="EMBL" id="ML120418">
    <property type="protein sequence ID" value="RPA96084.1"/>
    <property type="molecule type" value="Genomic_DNA"/>
</dbReference>
<dbReference type="Proteomes" id="UP000276215">
    <property type="component" value="Unassembled WGS sequence"/>
</dbReference>
<name>A0A3N4JQJ0_9PEZI</name>
<proteinExistence type="predicted"/>
<dbReference type="InterPro" id="IPR016208">
    <property type="entry name" value="Ald_Oxase/xanthine_DH-like"/>
</dbReference>
<dbReference type="GO" id="GO:0005506">
    <property type="term" value="F:iron ion binding"/>
    <property type="evidence" value="ECO:0007669"/>
    <property type="project" value="InterPro"/>
</dbReference>
<dbReference type="GO" id="GO:0016491">
    <property type="term" value="F:oxidoreductase activity"/>
    <property type="evidence" value="ECO:0007669"/>
    <property type="project" value="InterPro"/>
</dbReference>
<reference evidence="3 4" key="1">
    <citation type="journal article" date="2018" name="Nat. Ecol. Evol.">
        <title>Pezizomycetes genomes reveal the molecular basis of ectomycorrhizal truffle lifestyle.</title>
        <authorList>
            <person name="Murat C."/>
            <person name="Payen T."/>
            <person name="Noel B."/>
            <person name="Kuo A."/>
            <person name="Morin E."/>
            <person name="Chen J."/>
            <person name="Kohler A."/>
            <person name="Krizsan K."/>
            <person name="Balestrini R."/>
            <person name="Da Silva C."/>
            <person name="Montanini B."/>
            <person name="Hainaut M."/>
            <person name="Levati E."/>
            <person name="Barry K.W."/>
            <person name="Belfiori B."/>
            <person name="Cichocki N."/>
            <person name="Clum A."/>
            <person name="Dockter R.B."/>
            <person name="Fauchery L."/>
            <person name="Guy J."/>
            <person name="Iotti M."/>
            <person name="Le Tacon F."/>
            <person name="Lindquist E.A."/>
            <person name="Lipzen A."/>
            <person name="Malagnac F."/>
            <person name="Mello A."/>
            <person name="Molinier V."/>
            <person name="Miyauchi S."/>
            <person name="Poulain J."/>
            <person name="Riccioni C."/>
            <person name="Rubini A."/>
            <person name="Sitrit Y."/>
            <person name="Splivallo R."/>
            <person name="Traeger S."/>
            <person name="Wang M."/>
            <person name="Zifcakova L."/>
            <person name="Wipf D."/>
            <person name="Zambonelli A."/>
            <person name="Paolocci F."/>
            <person name="Nowrousian M."/>
            <person name="Ottonello S."/>
            <person name="Baldrian P."/>
            <person name="Spatafora J.W."/>
            <person name="Henrissat B."/>
            <person name="Nagy L.G."/>
            <person name="Aury J.M."/>
            <person name="Wincker P."/>
            <person name="Grigoriev I.V."/>
            <person name="Bonfante P."/>
            <person name="Martin F.M."/>
        </authorList>
    </citation>
    <scope>NUCLEOTIDE SEQUENCE [LARGE SCALE GENOMIC DNA]</scope>
    <source>
        <strain evidence="3 4">120613-1</strain>
    </source>
</reference>
<organism evidence="3 4">
    <name type="scientific">Choiromyces venosus 120613-1</name>
    <dbReference type="NCBI Taxonomy" id="1336337"/>
    <lineage>
        <taxon>Eukaryota</taxon>
        <taxon>Fungi</taxon>
        <taxon>Dikarya</taxon>
        <taxon>Ascomycota</taxon>
        <taxon>Pezizomycotina</taxon>
        <taxon>Pezizomycetes</taxon>
        <taxon>Pezizales</taxon>
        <taxon>Tuberaceae</taxon>
        <taxon>Choiromyces</taxon>
    </lineage>
</organism>
<evidence type="ECO:0000313" key="3">
    <source>
        <dbReference type="EMBL" id="RPA96084.1"/>
    </source>
</evidence>
<evidence type="ECO:0000259" key="2">
    <source>
        <dbReference type="Pfam" id="PF03450"/>
    </source>
</evidence>
<dbReference type="InterPro" id="IPR005107">
    <property type="entry name" value="CO_DH_flav_C"/>
</dbReference>